<keyword evidence="2" id="KW-1185">Reference proteome</keyword>
<proteinExistence type="predicted"/>
<gene>
    <name evidence="1" type="ORF">Q7C36_010548</name>
</gene>
<name>A0AA88MZ98_TACVA</name>
<reference evidence="1" key="1">
    <citation type="submission" date="2023-08" db="EMBL/GenBank/DDBJ databases">
        <title>Pelteobagrus vachellii genome.</title>
        <authorList>
            <person name="Liu H."/>
        </authorList>
    </citation>
    <scope>NUCLEOTIDE SEQUENCE</scope>
    <source>
        <strain evidence="1">PRFRI_2022a</strain>
        <tissue evidence="1">Muscle</tissue>
    </source>
</reference>
<evidence type="ECO:0000313" key="1">
    <source>
        <dbReference type="EMBL" id="KAK2845694.1"/>
    </source>
</evidence>
<dbReference type="AlphaFoldDB" id="A0AA88MZ98"/>
<accession>A0AA88MZ98</accession>
<sequence length="110" mass="12386">MAESQQRGPLRETARYNTHEAGTLWLGAFASLSSPNRWLLCVSQRLIEQCRRFNELCTGAFPCFLEVEGSVEIYDMADCPSLSSTAADQQKGKEKLRRSKSQTLSCCTWC</sequence>
<comment type="caution">
    <text evidence="1">The sequence shown here is derived from an EMBL/GenBank/DDBJ whole genome shotgun (WGS) entry which is preliminary data.</text>
</comment>
<evidence type="ECO:0000313" key="2">
    <source>
        <dbReference type="Proteomes" id="UP001187315"/>
    </source>
</evidence>
<protein>
    <submittedName>
        <fullName evidence="1">Uncharacterized protein</fullName>
    </submittedName>
</protein>
<organism evidence="1 2">
    <name type="scientific">Tachysurus vachellii</name>
    <name type="common">Darkbarbel catfish</name>
    <name type="synonym">Pelteobagrus vachellii</name>
    <dbReference type="NCBI Taxonomy" id="175792"/>
    <lineage>
        <taxon>Eukaryota</taxon>
        <taxon>Metazoa</taxon>
        <taxon>Chordata</taxon>
        <taxon>Craniata</taxon>
        <taxon>Vertebrata</taxon>
        <taxon>Euteleostomi</taxon>
        <taxon>Actinopterygii</taxon>
        <taxon>Neopterygii</taxon>
        <taxon>Teleostei</taxon>
        <taxon>Ostariophysi</taxon>
        <taxon>Siluriformes</taxon>
        <taxon>Bagridae</taxon>
        <taxon>Tachysurus</taxon>
    </lineage>
</organism>
<dbReference type="EMBL" id="JAVHJS010000010">
    <property type="protein sequence ID" value="KAK2845694.1"/>
    <property type="molecule type" value="Genomic_DNA"/>
</dbReference>
<dbReference type="Proteomes" id="UP001187315">
    <property type="component" value="Unassembled WGS sequence"/>
</dbReference>